<accession>A0ABV2KWY5</accession>
<keyword evidence="1" id="KW-0472">Membrane</keyword>
<keyword evidence="2" id="KW-0808">Transferase</keyword>
<organism evidence="2 3">
    <name type="scientific">Alkalibacillus flavidus</name>
    <dbReference type="NCBI Taxonomy" id="546021"/>
    <lineage>
        <taxon>Bacteria</taxon>
        <taxon>Bacillati</taxon>
        <taxon>Bacillota</taxon>
        <taxon>Bacilli</taxon>
        <taxon>Bacillales</taxon>
        <taxon>Bacillaceae</taxon>
        <taxon>Alkalibacillus</taxon>
    </lineage>
</organism>
<feature type="transmembrane region" description="Helical" evidence="1">
    <location>
        <begin position="12"/>
        <end position="30"/>
    </location>
</feature>
<keyword evidence="1" id="KW-1133">Transmembrane helix</keyword>
<comment type="caution">
    <text evidence="2">The sequence shown here is derived from an EMBL/GenBank/DDBJ whole genome shotgun (WGS) entry which is preliminary data.</text>
</comment>
<keyword evidence="1" id="KW-0812">Transmembrane</keyword>
<feature type="transmembrane region" description="Helical" evidence="1">
    <location>
        <begin position="46"/>
        <end position="65"/>
    </location>
</feature>
<protein>
    <submittedName>
        <fullName evidence="2">Signal transduction histidine kinase</fullName>
    </submittedName>
</protein>
<feature type="transmembrane region" description="Helical" evidence="1">
    <location>
        <begin position="103"/>
        <end position="125"/>
    </location>
</feature>
<evidence type="ECO:0000256" key="1">
    <source>
        <dbReference type="SAM" id="Phobius"/>
    </source>
</evidence>
<keyword evidence="2" id="KW-0418">Kinase</keyword>
<evidence type="ECO:0000313" key="3">
    <source>
        <dbReference type="Proteomes" id="UP001549167"/>
    </source>
</evidence>
<dbReference type="Proteomes" id="UP001549167">
    <property type="component" value="Unassembled WGS sequence"/>
</dbReference>
<keyword evidence="3" id="KW-1185">Reference proteome</keyword>
<name>A0ABV2KWY5_9BACI</name>
<dbReference type="EMBL" id="JBEPMX010000010">
    <property type="protein sequence ID" value="MET3683889.1"/>
    <property type="molecule type" value="Genomic_DNA"/>
</dbReference>
<feature type="transmembrane region" description="Helical" evidence="1">
    <location>
        <begin position="137"/>
        <end position="153"/>
    </location>
</feature>
<evidence type="ECO:0000313" key="2">
    <source>
        <dbReference type="EMBL" id="MET3683889.1"/>
    </source>
</evidence>
<feature type="transmembrane region" description="Helical" evidence="1">
    <location>
        <begin position="77"/>
        <end position="97"/>
    </location>
</feature>
<dbReference type="GO" id="GO:0016301">
    <property type="term" value="F:kinase activity"/>
    <property type="evidence" value="ECO:0007669"/>
    <property type="project" value="UniProtKB-KW"/>
</dbReference>
<sequence length="264" mass="30497">MKQLNLLHISSRIATAFLTMLLTAIAYLAFTEFNLPEVYNLLSNPYVWLIFIIYLVICSYINEWLAKKLNDSSRRMFVSLYMMSAMVIWFIVYIPLVSASFAAYLYIVLYSSLFTVMAFLLFYFIEQFVRRSKQRPAWIGIPAIAILVIALIWNPTIKSGYSVASNSEQLDVHFDQLNGLETIHIPVEADEQYEIRVKWDLMHDRPHGLERHPGTSDYGDLSYVGDDDWLYEFNATASGDVPFTFYGHNIEGTITFTWKNVSEG</sequence>
<proteinExistence type="predicted"/>
<gene>
    <name evidence="2" type="ORF">ABID56_002005</name>
</gene>
<dbReference type="RefSeq" id="WP_354220720.1">
    <property type="nucleotide sequence ID" value="NZ_JBEPMX010000010.1"/>
</dbReference>
<reference evidence="2 3" key="1">
    <citation type="submission" date="2024-06" db="EMBL/GenBank/DDBJ databases">
        <title>Genomic Encyclopedia of Type Strains, Phase IV (KMG-IV): sequencing the most valuable type-strain genomes for metagenomic binning, comparative biology and taxonomic classification.</title>
        <authorList>
            <person name="Goeker M."/>
        </authorList>
    </citation>
    <scope>NUCLEOTIDE SEQUENCE [LARGE SCALE GENOMIC DNA]</scope>
    <source>
        <strain evidence="2 3">DSM 23520</strain>
    </source>
</reference>